<protein>
    <submittedName>
        <fullName evidence="1">Uncharacterized protein</fullName>
    </submittedName>
</protein>
<gene>
    <name evidence="1" type="ORF">S01H1_39753</name>
</gene>
<reference evidence="1" key="1">
    <citation type="journal article" date="2014" name="Front. Microbiol.">
        <title>High frequency of phylogenetically diverse reductive dehalogenase-homologous genes in deep subseafloor sedimentary metagenomes.</title>
        <authorList>
            <person name="Kawai M."/>
            <person name="Futagami T."/>
            <person name="Toyoda A."/>
            <person name="Takaki Y."/>
            <person name="Nishi S."/>
            <person name="Hori S."/>
            <person name="Arai W."/>
            <person name="Tsubouchi T."/>
            <person name="Morono Y."/>
            <person name="Uchiyama I."/>
            <person name="Ito T."/>
            <person name="Fujiyama A."/>
            <person name="Inagaki F."/>
            <person name="Takami H."/>
        </authorList>
    </citation>
    <scope>NUCLEOTIDE SEQUENCE</scope>
    <source>
        <strain evidence="1">Expedition CK06-06</strain>
    </source>
</reference>
<sequence length="44" mass="5140">MNENFLRKQIITYMGNKRKFVTIISKIVDDVKQELNGKDLVLAD</sequence>
<feature type="non-terminal residue" evidence="1">
    <location>
        <position position="44"/>
    </location>
</feature>
<organism evidence="1">
    <name type="scientific">marine sediment metagenome</name>
    <dbReference type="NCBI Taxonomy" id="412755"/>
    <lineage>
        <taxon>unclassified sequences</taxon>
        <taxon>metagenomes</taxon>
        <taxon>ecological metagenomes</taxon>
    </lineage>
</organism>
<dbReference type="EMBL" id="BARS01025121">
    <property type="protein sequence ID" value="GAG00870.1"/>
    <property type="molecule type" value="Genomic_DNA"/>
</dbReference>
<name>X0U5L9_9ZZZZ</name>
<proteinExistence type="predicted"/>
<accession>X0U5L9</accession>
<dbReference type="AlphaFoldDB" id="X0U5L9"/>
<comment type="caution">
    <text evidence="1">The sequence shown here is derived from an EMBL/GenBank/DDBJ whole genome shotgun (WGS) entry which is preliminary data.</text>
</comment>
<evidence type="ECO:0000313" key="1">
    <source>
        <dbReference type="EMBL" id="GAG00870.1"/>
    </source>
</evidence>